<dbReference type="RefSeq" id="XP_034246565.1">
    <property type="nucleotide sequence ID" value="XM_034390674.1"/>
</dbReference>
<accession>A0A6P8ZQW5</accession>
<dbReference type="Proteomes" id="UP000515158">
    <property type="component" value="Unplaced"/>
</dbReference>
<organism evidence="3">
    <name type="scientific">Thrips palmi</name>
    <name type="common">Melon thrips</name>
    <dbReference type="NCBI Taxonomy" id="161013"/>
    <lineage>
        <taxon>Eukaryota</taxon>
        <taxon>Metazoa</taxon>
        <taxon>Ecdysozoa</taxon>
        <taxon>Arthropoda</taxon>
        <taxon>Hexapoda</taxon>
        <taxon>Insecta</taxon>
        <taxon>Pterygota</taxon>
        <taxon>Neoptera</taxon>
        <taxon>Paraneoptera</taxon>
        <taxon>Thysanoptera</taxon>
        <taxon>Terebrantia</taxon>
        <taxon>Thripoidea</taxon>
        <taxon>Thripidae</taxon>
        <taxon>Thrips</taxon>
    </lineage>
</organism>
<evidence type="ECO:0000313" key="3">
    <source>
        <dbReference type="RefSeq" id="XP_034246564.1"/>
    </source>
</evidence>
<dbReference type="GeneID" id="117648257"/>
<evidence type="ECO:0000313" key="4">
    <source>
        <dbReference type="RefSeq" id="XP_034246565.1"/>
    </source>
</evidence>
<name>A0A6P8ZQW5_THRPL</name>
<gene>
    <name evidence="3 4" type="primary">LOC117648257</name>
</gene>
<dbReference type="KEGG" id="tpal:117648257"/>
<evidence type="ECO:0000256" key="1">
    <source>
        <dbReference type="SAM" id="SignalP"/>
    </source>
</evidence>
<proteinExistence type="predicted"/>
<dbReference type="AlphaFoldDB" id="A0A6P8ZQW5"/>
<keyword evidence="2" id="KW-1185">Reference proteome</keyword>
<feature type="signal peptide" evidence="1">
    <location>
        <begin position="1"/>
        <end position="30"/>
    </location>
</feature>
<keyword evidence="1" id="KW-0732">Signal</keyword>
<feature type="chain" id="PRO_5044654911" evidence="1">
    <location>
        <begin position="31"/>
        <end position="301"/>
    </location>
</feature>
<sequence>MLPCIGSTSAASSKVVVIVFGLRILEMAAGEPSQKARRTSGSSSRGPWWECEACYKAVRAGGMGMEEFCVGHAVSILGSEPGRAAMRAHLKVAQTLLRKAKDNVRRLEAAIQEDDGCNFRTVPTLLLTQCGFDDGGGGPHSISAGTVPVALALREPLPTGSHETLCRTLVGKPLALTFCKDRRFLCDVELPADIVDRLAPVPEGRKEMRPGAVLYKTGPKELYFFLRRSASEKERAGCKLFGYIHKEGLDVLSWKHTGDCFLYRKGCHVELRFLKVKFLDGDTADSGDEDFHSDSSAESLQ</sequence>
<reference evidence="3 4" key="1">
    <citation type="submission" date="2025-04" db="UniProtKB">
        <authorList>
            <consortium name="RefSeq"/>
        </authorList>
    </citation>
    <scope>IDENTIFICATION</scope>
    <source>
        <tissue evidence="3 4">Total insect</tissue>
    </source>
</reference>
<protein>
    <submittedName>
        <fullName evidence="3 4">Uncharacterized protein LOC117648257 isoform X1</fullName>
    </submittedName>
</protein>
<dbReference type="RefSeq" id="XP_034246564.1">
    <property type="nucleotide sequence ID" value="XM_034390673.1"/>
</dbReference>
<evidence type="ECO:0000313" key="2">
    <source>
        <dbReference type="Proteomes" id="UP000515158"/>
    </source>
</evidence>